<evidence type="ECO:0000256" key="1">
    <source>
        <dbReference type="ARBA" id="ARBA00004123"/>
    </source>
</evidence>
<proteinExistence type="inferred from homology"/>
<dbReference type="GO" id="GO:0046982">
    <property type="term" value="F:protein heterodimerization activity"/>
    <property type="evidence" value="ECO:0007669"/>
    <property type="project" value="InterPro"/>
</dbReference>
<dbReference type="SUPFAM" id="SSF47113">
    <property type="entry name" value="Histone-fold"/>
    <property type="match status" value="1"/>
</dbReference>
<dbReference type="GO" id="GO:0005634">
    <property type="term" value="C:nucleus"/>
    <property type="evidence" value="ECO:0007669"/>
    <property type="project" value="UniProtKB-SubCell"/>
</dbReference>
<evidence type="ECO:0000256" key="4">
    <source>
        <dbReference type="ARBA" id="ARBA00022454"/>
    </source>
</evidence>
<keyword evidence="5" id="KW-0238">DNA-binding</keyword>
<dbReference type="GO" id="GO:0030527">
    <property type="term" value="F:structural constituent of chromatin"/>
    <property type="evidence" value="ECO:0007669"/>
    <property type="project" value="InterPro"/>
</dbReference>
<dbReference type="STRING" id="5762.D2V5J8"/>
<evidence type="ECO:0000256" key="8">
    <source>
        <dbReference type="SAM" id="MobiDB-lite"/>
    </source>
</evidence>
<evidence type="ECO:0000256" key="5">
    <source>
        <dbReference type="ARBA" id="ARBA00023125"/>
    </source>
</evidence>
<name>D2V5J8_NAEGR</name>
<evidence type="ECO:0000256" key="7">
    <source>
        <dbReference type="ARBA" id="ARBA00023269"/>
    </source>
</evidence>
<dbReference type="eggNOG" id="KOG1745">
    <property type="taxonomic scope" value="Eukaryota"/>
</dbReference>
<dbReference type="InterPro" id="IPR009072">
    <property type="entry name" value="Histone-fold"/>
</dbReference>
<dbReference type="Pfam" id="PF00125">
    <property type="entry name" value="Histone"/>
    <property type="match status" value="1"/>
</dbReference>
<dbReference type="CDD" id="cd22911">
    <property type="entry name" value="HFD_H3"/>
    <property type="match status" value="1"/>
</dbReference>
<dbReference type="SMART" id="SM00428">
    <property type="entry name" value="H3"/>
    <property type="match status" value="1"/>
</dbReference>
<feature type="region of interest" description="Disordered" evidence="8">
    <location>
        <begin position="1"/>
        <end position="28"/>
    </location>
</feature>
<dbReference type="PRINTS" id="PR00622">
    <property type="entry name" value="HISTONEH3"/>
</dbReference>
<protein>
    <submittedName>
        <fullName evidence="10">Histone H3</fullName>
    </submittedName>
</protein>
<organism evidence="11">
    <name type="scientific">Naegleria gruberi</name>
    <name type="common">Amoeba</name>
    <dbReference type="NCBI Taxonomy" id="5762"/>
    <lineage>
        <taxon>Eukaryota</taxon>
        <taxon>Discoba</taxon>
        <taxon>Heterolobosea</taxon>
        <taxon>Tetramitia</taxon>
        <taxon>Eutetramitia</taxon>
        <taxon>Vahlkampfiidae</taxon>
        <taxon>Naegleria</taxon>
    </lineage>
</organism>
<comment type="similarity">
    <text evidence="3">Belongs to the histone H3 family.</text>
</comment>
<dbReference type="EMBL" id="GG738853">
    <property type="protein sequence ID" value="EFC47663.1"/>
    <property type="molecule type" value="Genomic_DNA"/>
</dbReference>
<evidence type="ECO:0000256" key="6">
    <source>
        <dbReference type="ARBA" id="ARBA00023242"/>
    </source>
</evidence>
<evidence type="ECO:0000313" key="11">
    <source>
        <dbReference type="Proteomes" id="UP000006671"/>
    </source>
</evidence>
<feature type="non-terminal residue" evidence="10">
    <location>
        <position position="125"/>
    </location>
</feature>
<dbReference type="Gene3D" id="1.10.20.10">
    <property type="entry name" value="Histone, subunit A"/>
    <property type="match status" value="1"/>
</dbReference>
<evidence type="ECO:0000313" key="10">
    <source>
        <dbReference type="EMBL" id="EFC47663.1"/>
    </source>
</evidence>
<keyword evidence="7" id="KW-0544">Nucleosome core</keyword>
<evidence type="ECO:0000259" key="9">
    <source>
        <dbReference type="Pfam" id="PF00125"/>
    </source>
</evidence>
<reference evidence="10 11" key="1">
    <citation type="journal article" date="2010" name="Cell">
        <title>The genome of Naegleria gruberi illuminates early eukaryotic versatility.</title>
        <authorList>
            <person name="Fritz-Laylin L.K."/>
            <person name="Prochnik S.E."/>
            <person name="Ginger M.L."/>
            <person name="Dacks J.B."/>
            <person name="Carpenter M.L."/>
            <person name="Field M.C."/>
            <person name="Kuo A."/>
            <person name="Paredez A."/>
            <person name="Chapman J."/>
            <person name="Pham J."/>
            <person name="Shu S."/>
            <person name="Neupane R."/>
            <person name="Cipriano M."/>
            <person name="Mancuso J."/>
            <person name="Tu H."/>
            <person name="Salamov A."/>
            <person name="Lindquist E."/>
            <person name="Shapiro H."/>
            <person name="Lucas S."/>
            <person name="Grigoriev I.V."/>
            <person name="Cande W.Z."/>
            <person name="Fulton C."/>
            <person name="Rokhsar D.S."/>
            <person name="Dawson S.C."/>
        </authorList>
    </citation>
    <scope>NUCLEOTIDE SEQUENCE [LARGE SCALE GENOMIC DNA]</scope>
    <source>
        <strain evidence="10 11">NEG-M</strain>
    </source>
</reference>
<evidence type="ECO:0000256" key="2">
    <source>
        <dbReference type="ARBA" id="ARBA00004286"/>
    </source>
</evidence>
<dbReference type="KEGG" id="ngr:NAEGRDRAFT_5260"/>
<dbReference type="InterPro" id="IPR007125">
    <property type="entry name" value="H2A/H2B/H3"/>
</dbReference>
<dbReference type="InParanoid" id="D2V5J8"/>
<dbReference type="OrthoDB" id="842664at2759"/>
<keyword evidence="11" id="KW-1185">Reference proteome</keyword>
<dbReference type="Proteomes" id="UP000006671">
    <property type="component" value="Unassembled WGS sequence"/>
</dbReference>
<comment type="subcellular location">
    <subcellularLocation>
        <location evidence="2">Chromosome</location>
    </subcellularLocation>
    <subcellularLocation>
        <location evidence="1">Nucleus</location>
    </subcellularLocation>
</comment>
<dbReference type="AlphaFoldDB" id="D2V5J8"/>
<feature type="domain" description="Core Histone H2A/H2B/H3" evidence="9">
    <location>
        <begin position="34"/>
        <end position="122"/>
    </location>
</feature>
<dbReference type="FunFam" id="1.10.20.10:FF:000085">
    <property type="entry name" value="Histone H3.2"/>
    <property type="match status" value="1"/>
</dbReference>
<dbReference type="VEuPathDB" id="AmoebaDB:NAEGRDRAFT_5260"/>
<feature type="non-terminal residue" evidence="10">
    <location>
        <position position="1"/>
    </location>
</feature>
<dbReference type="GeneID" id="8849474"/>
<sequence length="125" mass="14313">KAPRKSIKQFPQKAPKKSINCRGKPVKKPRKWKKGTVALREIKKYQKGVELLIPKANFVRLVREIANSKRQDDPLRFSADALLALQEAAEHYLVNLLEDSYLCALHAGRVTLMKKDIQLIKRLLG</sequence>
<keyword evidence="4" id="KW-0158">Chromosome</keyword>
<dbReference type="InterPro" id="IPR000164">
    <property type="entry name" value="Histone_H3/CENP-A"/>
</dbReference>
<dbReference type="GO" id="GO:0003677">
    <property type="term" value="F:DNA binding"/>
    <property type="evidence" value="ECO:0007669"/>
    <property type="project" value="UniProtKB-KW"/>
</dbReference>
<evidence type="ECO:0000256" key="3">
    <source>
        <dbReference type="ARBA" id="ARBA00010343"/>
    </source>
</evidence>
<dbReference type="GO" id="GO:0000786">
    <property type="term" value="C:nucleosome"/>
    <property type="evidence" value="ECO:0007669"/>
    <property type="project" value="UniProtKB-KW"/>
</dbReference>
<dbReference type="RefSeq" id="XP_002680407.1">
    <property type="nucleotide sequence ID" value="XM_002680361.1"/>
</dbReference>
<gene>
    <name evidence="10" type="ORF">NAEGRDRAFT_5260</name>
</gene>
<dbReference type="PANTHER" id="PTHR11426">
    <property type="entry name" value="HISTONE H3"/>
    <property type="match status" value="1"/>
</dbReference>
<accession>D2V5J8</accession>
<keyword evidence="6" id="KW-0539">Nucleus</keyword>